<feature type="coiled-coil region" evidence="7">
    <location>
        <begin position="145"/>
        <end position="205"/>
    </location>
</feature>
<evidence type="ECO:0000256" key="6">
    <source>
        <dbReference type="ARBA" id="ARBA00023273"/>
    </source>
</evidence>
<feature type="compositionally biased region" description="Basic and acidic residues" evidence="8">
    <location>
        <begin position="494"/>
        <end position="505"/>
    </location>
</feature>
<dbReference type="PANTHER" id="PTHR31954">
    <property type="entry name" value="CILIA- AND FLAGELLA-ASSOCIATED PROTEIN 157"/>
    <property type="match status" value="1"/>
</dbReference>
<protein>
    <recommendedName>
        <fullName evidence="3">Cilia- and flagella-associated protein 157</fullName>
    </recommendedName>
</protein>
<gene>
    <name evidence="10" type="primary">LOC107269008</name>
</gene>
<name>A0AAJ7BZ41_CEPCN</name>
<dbReference type="GO" id="GO:0008017">
    <property type="term" value="F:microtubule binding"/>
    <property type="evidence" value="ECO:0007669"/>
    <property type="project" value="TreeGrafter"/>
</dbReference>
<evidence type="ECO:0000256" key="2">
    <source>
        <dbReference type="ARBA" id="ARBA00010841"/>
    </source>
</evidence>
<feature type="coiled-coil region" evidence="7">
    <location>
        <begin position="298"/>
        <end position="353"/>
    </location>
</feature>
<evidence type="ECO:0000256" key="4">
    <source>
        <dbReference type="ARBA" id="ARBA00023054"/>
    </source>
</evidence>
<dbReference type="Proteomes" id="UP000694920">
    <property type="component" value="Unplaced"/>
</dbReference>
<feature type="region of interest" description="Disordered" evidence="8">
    <location>
        <begin position="446"/>
        <end position="505"/>
    </location>
</feature>
<proteinExistence type="inferred from homology"/>
<evidence type="ECO:0000313" key="10">
    <source>
        <dbReference type="RefSeq" id="XP_015597866.1"/>
    </source>
</evidence>
<feature type="coiled-coil region" evidence="7">
    <location>
        <begin position="32"/>
        <end position="115"/>
    </location>
</feature>
<organism evidence="9 10">
    <name type="scientific">Cephus cinctus</name>
    <name type="common">Wheat stem sawfly</name>
    <dbReference type="NCBI Taxonomy" id="211228"/>
    <lineage>
        <taxon>Eukaryota</taxon>
        <taxon>Metazoa</taxon>
        <taxon>Ecdysozoa</taxon>
        <taxon>Arthropoda</taxon>
        <taxon>Hexapoda</taxon>
        <taxon>Insecta</taxon>
        <taxon>Pterygota</taxon>
        <taxon>Neoptera</taxon>
        <taxon>Endopterygota</taxon>
        <taxon>Hymenoptera</taxon>
        <taxon>Cephoidea</taxon>
        <taxon>Cephidae</taxon>
        <taxon>Cephus</taxon>
    </lineage>
</organism>
<dbReference type="GO" id="GO:0036064">
    <property type="term" value="C:ciliary basal body"/>
    <property type="evidence" value="ECO:0007669"/>
    <property type="project" value="TreeGrafter"/>
</dbReference>
<dbReference type="GeneID" id="107269008"/>
<dbReference type="RefSeq" id="XP_015597866.1">
    <property type="nucleotide sequence ID" value="XM_015742380.2"/>
</dbReference>
<feature type="compositionally biased region" description="Basic and acidic residues" evidence="8">
    <location>
        <begin position="446"/>
        <end position="478"/>
    </location>
</feature>
<keyword evidence="4 7" id="KW-0175">Coiled coil</keyword>
<keyword evidence="6" id="KW-0966">Cell projection</keyword>
<evidence type="ECO:0000256" key="7">
    <source>
        <dbReference type="SAM" id="Coils"/>
    </source>
</evidence>
<comment type="similarity">
    <text evidence="2">Belongs to the CFAP157 family.</text>
</comment>
<evidence type="ECO:0000256" key="5">
    <source>
        <dbReference type="ARBA" id="ARBA00023069"/>
    </source>
</evidence>
<accession>A0AAJ7BZ41</accession>
<evidence type="ECO:0000256" key="3">
    <source>
        <dbReference type="ARBA" id="ARBA00014087"/>
    </source>
</evidence>
<reference evidence="10" key="1">
    <citation type="submission" date="2025-08" db="UniProtKB">
        <authorList>
            <consortium name="RefSeq"/>
        </authorList>
    </citation>
    <scope>IDENTIFICATION</scope>
</reference>
<dbReference type="PANTHER" id="PTHR31954:SF1">
    <property type="entry name" value="CILIA- AND FLAGELLA-ASSOCIATED PROTEIN 157"/>
    <property type="match status" value="1"/>
</dbReference>
<keyword evidence="10" id="KW-0282">Flagellum</keyword>
<sequence>MPKKKGGAEKDKKVRKKCYMNERETLFYEQQILDNNRQLARLRSRNEELEDTVEELKEKLRQLEEDRSDVVAHLKRVLQLKTEEARELNERLLALEELRKEEQIANKKKEEAMELEYHTMESNLSAELKLAAGKLNALEDWRAARLDLMNKFEVQEEQMAEQEERHKKALYDAEKALIIGKAKMKKEMEERLNELAQSFREATNIRIADATHRAIRENIALNKELDAMLNVCHDLESKTKEYKERDRMLRLQASLFENEAKMALAKTIKQNSLIDKLAEEHRNMTLNYGKVCREDTWARNNEQIIQDYKNKCADIENKIRILEQHIQQTKESKEQVLKEIRGSSQEIQRLNRVLNEARRCIMEALQLQAAVQEEDVCTMCYPNVKEKLLHSLLDILGRQDCPSLPESRSPSQVESVDSKYTYGNLGLVPNTRPWITMEQELLHESEKEDKCYLSEDGKTERTEFSNEMKIQENEKTDTVPECLLEDTESSDILSPRETESDQSDH</sequence>
<dbReference type="AlphaFoldDB" id="A0AAJ7BZ41"/>
<dbReference type="KEGG" id="ccin:107269008"/>
<evidence type="ECO:0000256" key="8">
    <source>
        <dbReference type="SAM" id="MobiDB-lite"/>
    </source>
</evidence>
<evidence type="ECO:0000256" key="1">
    <source>
        <dbReference type="ARBA" id="ARBA00004138"/>
    </source>
</evidence>
<dbReference type="InterPro" id="IPR038844">
    <property type="entry name" value="CFAP157"/>
</dbReference>
<keyword evidence="5" id="KW-0969">Cilium</keyword>
<comment type="subcellular location">
    <subcellularLocation>
        <location evidence="1">Cell projection</location>
        <location evidence="1">Cilium</location>
    </subcellularLocation>
</comment>
<keyword evidence="9" id="KW-1185">Reference proteome</keyword>
<evidence type="ECO:0000313" key="9">
    <source>
        <dbReference type="Proteomes" id="UP000694920"/>
    </source>
</evidence>